<keyword evidence="3" id="KW-0560">Oxidoreductase</keyword>
<dbReference type="AlphaFoldDB" id="A0A9X3AZS7"/>
<evidence type="ECO:0000313" key="7">
    <source>
        <dbReference type="Proteomes" id="UP001149009"/>
    </source>
</evidence>
<accession>A0A9X3AZS7</accession>
<dbReference type="Gene3D" id="3.50.50.60">
    <property type="entry name" value="FAD/NAD(P)-binding domain"/>
    <property type="match status" value="1"/>
</dbReference>
<evidence type="ECO:0000313" key="6">
    <source>
        <dbReference type="EMBL" id="MCT8990680.1"/>
    </source>
</evidence>
<dbReference type="EMBL" id="JAODNV010000010">
    <property type="protein sequence ID" value="MCT8990680.1"/>
    <property type="molecule type" value="Genomic_DNA"/>
</dbReference>
<organism evidence="6 7">
    <name type="scientific">Chelativorans petroleitrophicus</name>
    <dbReference type="NCBI Taxonomy" id="2975484"/>
    <lineage>
        <taxon>Bacteria</taxon>
        <taxon>Pseudomonadati</taxon>
        <taxon>Pseudomonadota</taxon>
        <taxon>Alphaproteobacteria</taxon>
        <taxon>Hyphomicrobiales</taxon>
        <taxon>Phyllobacteriaceae</taxon>
        <taxon>Chelativorans</taxon>
    </lineage>
</organism>
<keyword evidence="7" id="KW-1185">Reference proteome</keyword>
<keyword evidence="1" id="KW-0004">4Fe-4S</keyword>
<keyword evidence="4" id="KW-0408">Iron</keyword>
<dbReference type="SUPFAM" id="SSF51905">
    <property type="entry name" value="FAD/NAD(P)-binding domain"/>
    <property type="match status" value="1"/>
</dbReference>
<dbReference type="PANTHER" id="PTHR43498">
    <property type="entry name" value="FERREDOXIN:COB-COM HETERODISULFIDE REDUCTASE SUBUNIT A"/>
    <property type="match status" value="1"/>
</dbReference>
<dbReference type="RefSeq" id="WP_261515559.1">
    <property type="nucleotide sequence ID" value="NZ_JAODNV010000010.1"/>
</dbReference>
<dbReference type="PANTHER" id="PTHR43498:SF1">
    <property type="entry name" value="COB--COM HETERODISULFIDE REDUCTASE IRON-SULFUR SUBUNIT A"/>
    <property type="match status" value="1"/>
</dbReference>
<dbReference type="GO" id="GO:0046872">
    <property type="term" value="F:metal ion binding"/>
    <property type="evidence" value="ECO:0007669"/>
    <property type="project" value="UniProtKB-KW"/>
</dbReference>
<comment type="caution">
    <text evidence="6">The sequence shown here is derived from an EMBL/GenBank/DDBJ whole genome shotgun (WGS) entry which is preliminary data.</text>
</comment>
<keyword evidence="5" id="KW-0411">Iron-sulfur</keyword>
<sequence length="466" mass="49848">MAQRLNQVDYDVVVVGGGAAGVAAAVASAKNGARTLLVEAGPMLGGEMLSGLPIDGCISTRGEWVVGGVAREIFAEAERLGGYVGHFYDWRTIWVVCVDPEVMKIAVMNVVRRANVDVLLYTFAEDVVVQNGTVTGLVVLNKNQRTLIRAQVFIDASGDGDVAVMAGAQYEKGGRDGTEFQPVSLVFRMAGVDVGRLMNFVAEHPENVAVGENPYYADIPRDEQVRRLVEQGFPKVFFVANGPLIQDAISKGLLHETALIGIGPVSMARREIYCNTTRIANVDATRTDQLSKALPDLMDQVWTCAAFLKTAVPGFEEAVYSGIAPRIGIRETRRIIGDEVLTAEDVMSARKREDGVAKGCHHIDIHGAGRDQLRRPIPDGGSYDIPFGSLVAKGLENVMMAGRCLSATREAHGSARVMGTCMAMGQAAGTAAAMTSIAGSGRIRDLPIADLRARLKEQGAVLDGTY</sequence>
<evidence type="ECO:0000256" key="5">
    <source>
        <dbReference type="ARBA" id="ARBA00023014"/>
    </source>
</evidence>
<keyword evidence="2" id="KW-0479">Metal-binding</keyword>
<reference evidence="6" key="1">
    <citation type="submission" date="2022-08" db="EMBL/GenBank/DDBJ databases">
        <title>Chelativorans sichuanense sp. nov., a paraffin oil-degrading bacterium isolated from a mixture of oil-based drill cuttings and paddy soil.</title>
        <authorList>
            <person name="Yu J."/>
            <person name="Liu H."/>
            <person name="Chen Q."/>
        </authorList>
    </citation>
    <scope>NUCLEOTIDE SEQUENCE</scope>
    <source>
        <strain evidence="6">SCAU 2101</strain>
    </source>
</reference>
<dbReference type="InterPro" id="IPR036188">
    <property type="entry name" value="FAD/NAD-bd_sf"/>
</dbReference>
<dbReference type="Pfam" id="PF12831">
    <property type="entry name" value="FAD_oxidored"/>
    <property type="match status" value="1"/>
</dbReference>
<name>A0A9X3AZS7_9HYPH</name>
<dbReference type="GO" id="GO:0016491">
    <property type="term" value="F:oxidoreductase activity"/>
    <property type="evidence" value="ECO:0007669"/>
    <property type="project" value="UniProtKB-KW"/>
</dbReference>
<gene>
    <name evidence="6" type="ORF">NYR54_10305</name>
</gene>
<dbReference type="GO" id="GO:0051539">
    <property type="term" value="F:4 iron, 4 sulfur cluster binding"/>
    <property type="evidence" value="ECO:0007669"/>
    <property type="project" value="UniProtKB-KW"/>
</dbReference>
<evidence type="ECO:0000256" key="4">
    <source>
        <dbReference type="ARBA" id="ARBA00023004"/>
    </source>
</evidence>
<evidence type="ECO:0000256" key="2">
    <source>
        <dbReference type="ARBA" id="ARBA00022723"/>
    </source>
</evidence>
<dbReference type="Proteomes" id="UP001149009">
    <property type="component" value="Unassembled WGS sequence"/>
</dbReference>
<proteinExistence type="predicted"/>
<dbReference type="InterPro" id="IPR039650">
    <property type="entry name" value="HdrA-like"/>
</dbReference>
<protein>
    <submittedName>
        <fullName evidence="6">FAD-dependent oxidoreductase</fullName>
    </submittedName>
</protein>
<evidence type="ECO:0000256" key="1">
    <source>
        <dbReference type="ARBA" id="ARBA00022485"/>
    </source>
</evidence>
<evidence type="ECO:0000256" key="3">
    <source>
        <dbReference type="ARBA" id="ARBA00023002"/>
    </source>
</evidence>